<reference evidence="4 5" key="1">
    <citation type="submission" date="2017-11" db="EMBL/GenBank/DDBJ databases">
        <title>Genomic Encyclopedia of Archaeal and Bacterial Type Strains, Phase II (KMG-II): From Individual Species to Whole Genera.</title>
        <authorList>
            <person name="Goeker M."/>
        </authorList>
    </citation>
    <scope>NUCLEOTIDE SEQUENCE [LARGE SCALE GENOMIC DNA]</scope>
    <source>
        <strain evidence="4 5">DSM 16400</strain>
    </source>
</reference>
<feature type="compositionally biased region" description="Low complexity" evidence="2">
    <location>
        <begin position="112"/>
        <end position="135"/>
    </location>
</feature>
<dbReference type="RefSeq" id="WP_275669061.1">
    <property type="nucleotide sequence ID" value="NZ_BMZU01000001.1"/>
</dbReference>
<feature type="compositionally biased region" description="Pro residues" evidence="2">
    <location>
        <begin position="78"/>
        <end position="87"/>
    </location>
</feature>
<dbReference type="PROSITE" id="PS00662">
    <property type="entry name" value="T2SP_E"/>
    <property type="match status" value="1"/>
</dbReference>
<dbReference type="InterPro" id="IPR006321">
    <property type="entry name" value="PilT/PilU"/>
</dbReference>
<accession>A0A2M9D778</accession>
<feature type="compositionally biased region" description="Pro residues" evidence="2">
    <location>
        <begin position="101"/>
        <end position="111"/>
    </location>
</feature>
<dbReference type="SMART" id="SM00382">
    <property type="entry name" value="AAA"/>
    <property type="match status" value="1"/>
</dbReference>
<feature type="compositionally biased region" description="Low complexity" evidence="2">
    <location>
        <begin position="62"/>
        <end position="77"/>
    </location>
</feature>
<evidence type="ECO:0000259" key="3">
    <source>
        <dbReference type="PROSITE" id="PS00662"/>
    </source>
</evidence>
<dbReference type="InterPro" id="IPR003593">
    <property type="entry name" value="AAA+_ATPase"/>
</dbReference>
<dbReference type="InterPro" id="IPR050921">
    <property type="entry name" value="T4SS_GSP_E_ATPase"/>
</dbReference>
<sequence>MAKRIYDIPSQSVDESLFTPKGQSAPSGQSVPTDAPPPTPGTSVPGVGTPQAASASAFPEWAQTGAAPSASAATVPASPLPTIPPPSGSIKSTDTSGVTPPATPPAPPAPAAPAAQAEPAAAPQAEAPQGEAAAEGGRRARRMATEPVTSIDSLDELFRQAAAGAMSQTSAATSAAGASLPVPEAAAPEVPAPVSAAAAAPAAPVADAAPAPSPTAAEVPYFTEDAASAPADAPTQIMDEVAADAPTIKFPSQPAADGGLLDLPDIAPAAEGELNFPPPGVDEGLLSFTSGFGAADPQPTRESQLLSVPEIVEEEREARPEMQLTAREGSNPELLDALKEVVYTGASDLHIASGAVPMIRIDGGLQPLKGVAIWDKDRTRDALFSILDQKQEEQFLEVLELDFAFELSEAARFRVNFYMDRGNLGAAFRIIPTEIKQLKDLGIQESVSQFATLPRGLVLVTGPTGSGKSTTLAALIDLVNRTRADHIVTVEDPIEFLHGNQKSLVNQREVGRDTHSFTAALKHVLRQDPDVILIGELRDLETISIALTAAETGHLVFATLHTQDAAQTVDRIIDVFPPHQQGQVRTQLAAVLQGIICQTLVRRSSGKGRVVATEVLTMNPAIGNLIREGKIYQIPSAMQAGRGAGMHTMDQHLAGLAKSGAITEEAAMAKAHDPEGMHRLMGDSSTGVPK</sequence>
<dbReference type="InterPro" id="IPR001482">
    <property type="entry name" value="T2SS/T4SS_dom"/>
</dbReference>
<feature type="region of interest" description="Disordered" evidence="2">
    <location>
        <begin position="187"/>
        <end position="222"/>
    </location>
</feature>
<comment type="caution">
    <text evidence="4">The sequence shown here is derived from an EMBL/GenBank/DDBJ whole genome shotgun (WGS) entry which is preliminary data.</text>
</comment>
<feature type="compositionally biased region" description="Low complexity" evidence="2">
    <location>
        <begin position="41"/>
        <end position="50"/>
    </location>
</feature>
<evidence type="ECO:0000313" key="5">
    <source>
        <dbReference type="Proteomes" id="UP000231742"/>
    </source>
</evidence>
<dbReference type="AlphaFoldDB" id="A0A2M9D778"/>
<feature type="region of interest" description="Disordered" evidence="2">
    <location>
        <begin position="1"/>
        <end position="151"/>
    </location>
</feature>
<dbReference type="CDD" id="cd01131">
    <property type="entry name" value="PilT"/>
    <property type="match status" value="1"/>
</dbReference>
<feature type="compositionally biased region" description="Low complexity" evidence="2">
    <location>
        <begin position="187"/>
        <end position="220"/>
    </location>
</feature>
<dbReference type="Pfam" id="PF00437">
    <property type="entry name" value="T2SSE"/>
    <property type="match status" value="1"/>
</dbReference>
<comment type="similarity">
    <text evidence="1">Belongs to the GSP E family.</text>
</comment>
<dbReference type="InterPro" id="IPR027417">
    <property type="entry name" value="P-loop_NTPase"/>
</dbReference>
<proteinExistence type="inferred from homology"/>
<feature type="domain" description="Bacterial type II secretion system protein E" evidence="3">
    <location>
        <begin position="525"/>
        <end position="539"/>
    </location>
</feature>
<keyword evidence="5" id="KW-1185">Reference proteome</keyword>
<evidence type="ECO:0000313" key="4">
    <source>
        <dbReference type="EMBL" id="PJJ81498.1"/>
    </source>
</evidence>
<dbReference type="Gene3D" id="3.30.450.90">
    <property type="match status" value="1"/>
</dbReference>
<evidence type="ECO:0000256" key="1">
    <source>
        <dbReference type="ARBA" id="ARBA00006611"/>
    </source>
</evidence>
<evidence type="ECO:0000256" key="2">
    <source>
        <dbReference type="SAM" id="MobiDB-lite"/>
    </source>
</evidence>
<name>A0A2M9D778_9MICO</name>
<dbReference type="Proteomes" id="UP000231742">
    <property type="component" value="Unassembled WGS sequence"/>
</dbReference>
<gene>
    <name evidence="4" type="ORF">CLV85_0675</name>
</gene>
<dbReference type="GO" id="GO:0005524">
    <property type="term" value="F:ATP binding"/>
    <property type="evidence" value="ECO:0007669"/>
    <property type="project" value="InterPro"/>
</dbReference>
<dbReference type="EMBL" id="PGFH01000001">
    <property type="protein sequence ID" value="PJJ81498.1"/>
    <property type="molecule type" value="Genomic_DNA"/>
</dbReference>
<dbReference type="Gene3D" id="3.40.50.300">
    <property type="entry name" value="P-loop containing nucleotide triphosphate hydrolases"/>
    <property type="match status" value="1"/>
</dbReference>
<protein>
    <submittedName>
        <fullName evidence="4">Twitching motility protein PilT</fullName>
    </submittedName>
</protein>
<dbReference type="NCBIfam" id="TIGR01420">
    <property type="entry name" value="pilT_fam"/>
    <property type="match status" value="1"/>
</dbReference>
<organism evidence="4 5">
    <name type="scientific">Salinibacterium amurskyense</name>
    <dbReference type="NCBI Taxonomy" id="205941"/>
    <lineage>
        <taxon>Bacteria</taxon>
        <taxon>Bacillati</taxon>
        <taxon>Actinomycetota</taxon>
        <taxon>Actinomycetes</taxon>
        <taxon>Micrococcales</taxon>
        <taxon>Microbacteriaceae</taxon>
        <taxon>Salinibacterium</taxon>
    </lineage>
</organism>
<dbReference type="PANTHER" id="PTHR30486">
    <property type="entry name" value="TWITCHING MOTILITY PROTEIN PILT"/>
    <property type="match status" value="1"/>
</dbReference>
<dbReference type="SUPFAM" id="SSF52540">
    <property type="entry name" value="P-loop containing nucleoside triphosphate hydrolases"/>
    <property type="match status" value="1"/>
</dbReference>
<dbReference type="GO" id="GO:0016887">
    <property type="term" value="F:ATP hydrolysis activity"/>
    <property type="evidence" value="ECO:0007669"/>
    <property type="project" value="InterPro"/>
</dbReference>
<feature type="compositionally biased region" description="Polar residues" evidence="2">
    <location>
        <begin position="21"/>
        <end position="32"/>
    </location>
</feature>